<keyword evidence="1" id="KW-1133">Transmembrane helix</keyword>
<protein>
    <recommendedName>
        <fullName evidence="2">Thioester reductase (TE) domain-containing protein</fullName>
    </recommendedName>
</protein>
<keyword evidence="1" id="KW-0472">Membrane</keyword>
<evidence type="ECO:0000259" key="2">
    <source>
        <dbReference type="Pfam" id="PF07993"/>
    </source>
</evidence>
<evidence type="ECO:0000256" key="1">
    <source>
        <dbReference type="SAM" id="Phobius"/>
    </source>
</evidence>
<dbReference type="VEuPathDB" id="AmoebaDB:DICPUDRAFT_159112"/>
<keyword evidence="1" id="KW-0812">Transmembrane</keyword>
<organism evidence="3 4">
    <name type="scientific">Dictyostelium purpureum</name>
    <name type="common">Slime mold</name>
    <dbReference type="NCBI Taxonomy" id="5786"/>
    <lineage>
        <taxon>Eukaryota</taxon>
        <taxon>Amoebozoa</taxon>
        <taxon>Evosea</taxon>
        <taxon>Eumycetozoa</taxon>
        <taxon>Dictyostelia</taxon>
        <taxon>Dictyosteliales</taxon>
        <taxon>Dictyosteliaceae</taxon>
        <taxon>Dictyostelium</taxon>
    </lineage>
</organism>
<dbReference type="InParanoid" id="F1A3B5"/>
<dbReference type="Proteomes" id="UP000001064">
    <property type="component" value="Unassembled WGS sequence"/>
</dbReference>
<evidence type="ECO:0000313" key="3">
    <source>
        <dbReference type="EMBL" id="EGC29314.1"/>
    </source>
</evidence>
<keyword evidence="4" id="KW-1185">Reference proteome</keyword>
<dbReference type="RefSeq" id="XP_003294162.1">
    <property type="nucleotide sequence ID" value="XM_003294114.1"/>
</dbReference>
<dbReference type="EMBL" id="GL871450">
    <property type="protein sequence ID" value="EGC29314.1"/>
    <property type="molecule type" value="Genomic_DNA"/>
</dbReference>
<gene>
    <name evidence="3" type="ORF">DICPUDRAFT_159112</name>
</gene>
<sequence>MTINSKDDKKIKTITNIEVKKPPILKSIHNERLRVFLIGSTSGYLGGFLLYNLIKLFSVENVYCLIEDSKTTSEAMEEIKDNLKHYNLYSSIFEDNFIKIIPVIGNLNKENFNLSVLQYNHLLYSTNMILNSKLYDDSVGKDQSENDEQSNHLTEMIKFSKSGAVKRIVYISNIYSIKDGIEGQLKMASKNEIPCQIIRITNYLLPTIELNNNCCSGGIVKRGINTNNGSTVFYNDFELLIELCKILNYYPSGCKKIKLLQSPINWVVNNIINLIFNDKCWCQTNNLNLNILNLIAEQTVSLKDYFKIMETEYNIKKLNINEWKIKLNQLPTMTSTVDGLVISDEIKSKFDNFDTLCLSINKSLPNCKNLLIEMNSYHGWKVHNNLIKLYLNNKFK</sequence>
<evidence type="ECO:0000313" key="4">
    <source>
        <dbReference type="Proteomes" id="UP000001064"/>
    </source>
</evidence>
<reference evidence="4" key="1">
    <citation type="journal article" date="2011" name="Genome Biol.">
        <title>Comparative genomics of the social amoebae Dictyostelium discoideum and Dictyostelium purpureum.</title>
        <authorList>
            <consortium name="US DOE Joint Genome Institute (JGI-PGF)"/>
            <person name="Sucgang R."/>
            <person name="Kuo A."/>
            <person name="Tian X."/>
            <person name="Salerno W."/>
            <person name="Parikh A."/>
            <person name="Feasley C.L."/>
            <person name="Dalin E."/>
            <person name="Tu H."/>
            <person name="Huang E."/>
            <person name="Barry K."/>
            <person name="Lindquist E."/>
            <person name="Shapiro H."/>
            <person name="Bruce D."/>
            <person name="Schmutz J."/>
            <person name="Salamov A."/>
            <person name="Fey P."/>
            <person name="Gaudet P."/>
            <person name="Anjard C."/>
            <person name="Babu M.M."/>
            <person name="Basu S."/>
            <person name="Bushmanova Y."/>
            <person name="van der Wel H."/>
            <person name="Katoh-Kurasawa M."/>
            <person name="Dinh C."/>
            <person name="Coutinho P.M."/>
            <person name="Saito T."/>
            <person name="Elias M."/>
            <person name="Schaap P."/>
            <person name="Kay R.R."/>
            <person name="Henrissat B."/>
            <person name="Eichinger L."/>
            <person name="Rivero F."/>
            <person name="Putnam N.H."/>
            <person name="West C.M."/>
            <person name="Loomis W.F."/>
            <person name="Chisholm R.L."/>
            <person name="Shaulsky G."/>
            <person name="Strassmann J.E."/>
            <person name="Queller D.C."/>
            <person name="Kuspa A."/>
            <person name="Grigoriev I.V."/>
        </authorList>
    </citation>
    <scope>NUCLEOTIDE SEQUENCE [LARGE SCALE GENOMIC DNA]</scope>
    <source>
        <strain evidence="4">QSDP1</strain>
    </source>
</reference>
<dbReference type="InterPro" id="IPR013120">
    <property type="entry name" value="FAR_NAD-bd"/>
</dbReference>
<dbReference type="GeneID" id="10506164"/>
<dbReference type="Gene3D" id="3.40.50.720">
    <property type="entry name" value="NAD(P)-binding Rossmann-like Domain"/>
    <property type="match status" value="1"/>
</dbReference>
<accession>F1A3B5</accession>
<feature type="transmembrane region" description="Helical" evidence="1">
    <location>
        <begin position="35"/>
        <end position="54"/>
    </location>
</feature>
<name>F1A3B5_DICPU</name>
<dbReference type="KEGG" id="dpp:DICPUDRAFT_159112"/>
<feature type="domain" description="Thioester reductase (TE)" evidence="2">
    <location>
        <begin position="42"/>
        <end position="132"/>
    </location>
</feature>
<proteinExistence type="predicted"/>
<dbReference type="Pfam" id="PF07993">
    <property type="entry name" value="NAD_binding_4"/>
    <property type="match status" value="1"/>
</dbReference>
<dbReference type="AlphaFoldDB" id="F1A3B5"/>
<dbReference type="OrthoDB" id="408177at2759"/>